<dbReference type="Proteomes" id="UP000194309">
    <property type="component" value="Chromosome"/>
</dbReference>
<accession>A0A1X9SR86</accession>
<keyword evidence="2" id="KW-1185">Reference proteome</keyword>
<gene>
    <name evidence="1" type="ORF">CIGN_0442</name>
</gene>
<dbReference type="STRING" id="1660064.CIGN_0442"/>
<dbReference type="Pfam" id="PF02050">
    <property type="entry name" value="FliJ"/>
    <property type="match status" value="1"/>
</dbReference>
<protein>
    <submittedName>
        <fullName evidence="1">Flagellar protein FliJ</fullName>
    </submittedName>
</protein>
<dbReference type="AlphaFoldDB" id="A0A1X9SR86"/>
<dbReference type="EMBL" id="CP018788">
    <property type="protein sequence ID" value="ARQ98741.1"/>
    <property type="molecule type" value="Genomic_DNA"/>
</dbReference>
<reference evidence="1 2" key="1">
    <citation type="journal article" date="2017" name="Genome Biol. Evol.">
        <title>Comparative Genomic Analysis Identifies a Campylobacter Clade Deficient in Selenium Metabolism.</title>
        <authorList>
            <person name="Miller W.G."/>
            <person name="Yee E."/>
            <person name="Lopes B.S."/>
            <person name="Chapman M.H."/>
            <person name="Huynh S."/>
            <person name="Bono J.L."/>
            <person name="Parker C.T."/>
            <person name="Strachan N.J.C."/>
            <person name="Forbes K.J."/>
        </authorList>
    </citation>
    <scope>NUCLEOTIDE SEQUENCE [LARGE SCALE GENOMIC DNA]</scope>
    <source>
        <strain evidence="1 2">NCTC 13003</strain>
    </source>
</reference>
<dbReference type="GO" id="GO:0009288">
    <property type="term" value="C:bacterial-type flagellum"/>
    <property type="evidence" value="ECO:0007669"/>
    <property type="project" value="InterPro"/>
</dbReference>
<organism evidence="1 2">
    <name type="scientific">Campylobacter devanensis</name>
    <dbReference type="NCBI Taxonomy" id="3161138"/>
    <lineage>
        <taxon>Bacteria</taxon>
        <taxon>Pseudomonadati</taxon>
        <taxon>Campylobacterota</taxon>
        <taxon>Epsilonproteobacteria</taxon>
        <taxon>Campylobacterales</taxon>
        <taxon>Campylobacteraceae</taxon>
        <taxon>Campylobacter</taxon>
    </lineage>
</organism>
<keyword evidence="1" id="KW-0969">Cilium</keyword>
<evidence type="ECO:0000313" key="1">
    <source>
        <dbReference type="EMBL" id="ARQ98741.1"/>
    </source>
</evidence>
<dbReference type="KEGG" id="cdev:CIGN_0442"/>
<sequence>MSNQFTQIVKVKEEELNKLEMSLARAKATFRELTRSIDAINAELNMSKFPKRGSSMKIQATIEQQKLLRMQKDKIKEKILLTQKEIVHFEFQYKKAYIELEKFKYMEKEETQKELKNLRKKEAKNLDDMGTMRHSFLNKDRY</sequence>
<dbReference type="OrthoDB" id="5363348at2"/>
<proteinExistence type="predicted"/>
<dbReference type="InterPro" id="IPR012823">
    <property type="entry name" value="Flagell_FliJ"/>
</dbReference>
<dbReference type="GO" id="GO:0071973">
    <property type="term" value="P:bacterial-type flagellum-dependent cell motility"/>
    <property type="evidence" value="ECO:0007669"/>
    <property type="project" value="InterPro"/>
</dbReference>
<evidence type="ECO:0000313" key="2">
    <source>
        <dbReference type="Proteomes" id="UP000194309"/>
    </source>
</evidence>
<keyword evidence="1" id="KW-0282">Flagellum</keyword>
<keyword evidence="1" id="KW-0966">Cell projection</keyword>
<name>A0A1X9SR86_9BACT</name>
<accession>A0A381D7P1</accession>